<dbReference type="Pfam" id="PF00069">
    <property type="entry name" value="Pkinase"/>
    <property type="match status" value="1"/>
</dbReference>
<dbReference type="SMART" id="SM00015">
    <property type="entry name" value="IQ"/>
    <property type="match status" value="4"/>
</dbReference>
<keyword evidence="9" id="KW-0677">Repeat</keyword>
<dbReference type="InterPro" id="IPR011009">
    <property type="entry name" value="Kinase-like_dom_sf"/>
</dbReference>
<keyword evidence="12 22" id="KW-0067">ATP-binding</keyword>
<evidence type="ECO:0000256" key="13">
    <source>
        <dbReference type="ARBA" id="ARBA00023123"/>
    </source>
</evidence>
<comment type="similarity">
    <text evidence="21">Belongs to the TRAFAC class myosin-kinesin ATPase superfamily. Myosin family.</text>
</comment>
<evidence type="ECO:0000256" key="23">
    <source>
        <dbReference type="SAM" id="Coils"/>
    </source>
</evidence>
<dbReference type="InterPro" id="IPR008271">
    <property type="entry name" value="Ser/Thr_kinase_AS"/>
</dbReference>
<evidence type="ECO:0000256" key="3">
    <source>
        <dbReference type="ARBA" id="ARBA00006998"/>
    </source>
</evidence>
<dbReference type="SUPFAM" id="SSF52540">
    <property type="entry name" value="P-loop containing nucleoside triphosphate hydrolases"/>
    <property type="match status" value="1"/>
</dbReference>
<keyword evidence="8" id="KW-0808">Transferase</keyword>
<protein>
    <recommendedName>
        <fullName evidence="4">non-specific serine/threonine protein kinase</fullName>
        <ecNumber evidence="4">2.7.11.1</ecNumber>
    </recommendedName>
</protein>
<evidence type="ECO:0000256" key="17">
    <source>
        <dbReference type="ARBA" id="ARBA00023273"/>
    </source>
</evidence>
<dbReference type="eggNOG" id="KOG4229">
    <property type="taxonomic scope" value="Eukaryota"/>
</dbReference>
<evidence type="ECO:0000256" key="14">
    <source>
        <dbReference type="ARBA" id="ARBA00023175"/>
    </source>
</evidence>
<evidence type="ECO:0000256" key="16">
    <source>
        <dbReference type="ARBA" id="ARBA00023212"/>
    </source>
</evidence>
<feature type="compositionally biased region" description="Pro residues" evidence="24">
    <location>
        <begin position="1582"/>
        <end position="1593"/>
    </location>
</feature>
<gene>
    <name evidence="27" type="ORF">AgaP_AGAP011099</name>
</gene>
<evidence type="ECO:0000256" key="7">
    <source>
        <dbReference type="ARBA" id="ARBA00022606"/>
    </source>
</evidence>
<dbReference type="PROSITE" id="PS50011">
    <property type="entry name" value="PROTEIN_KINASE_DOM"/>
    <property type="match status" value="1"/>
</dbReference>
<keyword evidence="6" id="KW-0723">Serine/threonine-protein kinase</keyword>
<dbReference type="Gene3D" id="1.20.5.190">
    <property type="match status" value="1"/>
</dbReference>
<feature type="compositionally biased region" description="Polar residues" evidence="24">
    <location>
        <begin position="1287"/>
        <end position="1303"/>
    </location>
</feature>
<feature type="region of interest" description="Disordered" evidence="24">
    <location>
        <begin position="1561"/>
        <end position="1593"/>
    </location>
</feature>
<feature type="region of interest" description="Disordered" evidence="24">
    <location>
        <begin position="1266"/>
        <end position="1370"/>
    </location>
</feature>
<evidence type="ECO:0000259" key="25">
    <source>
        <dbReference type="PROSITE" id="PS50011"/>
    </source>
</evidence>
<keyword evidence="23" id="KW-0175">Coiled coil</keyword>
<dbReference type="PANTHER" id="PTHR46256:SF3">
    <property type="entry name" value="MYOSIN MOTOR DOMAIN-CONTAINING PROTEIN"/>
    <property type="match status" value="1"/>
</dbReference>
<evidence type="ECO:0000256" key="1">
    <source>
        <dbReference type="ARBA" id="ARBA00004245"/>
    </source>
</evidence>
<dbReference type="InterPro" id="IPR001609">
    <property type="entry name" value="Myosin_head_motor_dom-like"/>
</dbReference>
<evidence type="ECO:0000256" key="15">
    <source>
        <dbReference type="ARBA" id="ARBA00023203"/>
    </source>
</evidence>
<evidence type="ECO:0000256" key="6">
    <source>
        <dbReference type="ARBA" id="ARBA00022527"/>
    </source>
</evidence>
<dbReference type="Gene3D" id="1.20.120.720">
    <property type="entry name" value="Myosin VI head, motor domain, U50 subdomain"/>
    <property type="match status" value="1"/>
</dbReference>
<evidence type="ECO:0000256" key="20">
    <source>
        <dbReference type="ARBA" id="ARBA00048679"/>
    </source>
</evidence>
<dbReference type="SMART" id="SM00220">
    <property type="entry name" value="S_TKc"/>
    <property type="match status" value="1"/>
</dbReference>
<dbReference type="SUPFAM" id="SSF56112">
    <property type="entry name" value="Protein kinase-like (PK-like)"/>
    <property type="match status" value="1"/>
</dbReference>
<dbReference type="Gene3D" id="3.40.850.10">
    <property type="entry name" value="Kinesin motor domain"/>
    <property type="match status" value="1"/>
</dbReference>
<keyword evidence="5" id="KW-0963">Cytoplasm</keyword>
<dbReference type="CDD" id="cd23767">
    <property type="entry name" value="IQCD"/>
    <property type="match status" value="1"/>
</dbReference>
<keyword evidence="14" id="KW-0505">Motor protein</keyword>
<dbReference type="VEuPathDB" id="VectorBase:AGAP011099"/>
<dbReference type="Gene3D" id="6.20.240.20">
    <property type="match status" value="1"/>
</dbReference>
<dbReference type="Gene3D" id="1.10.10.820">
    <property type="match status" value="1"/>
</dbReference>
<evidence type="ECO:0000256" key="8">
    <source>
        <dbReference type="ARBA" id="ARBA00022679"/>
    </source>
</evidence>
<evidence type="ECO:0000256" key="5">
    <source>
        <dbReference type="ARBA" id="ARBA00022490"/>
    </source>
</evidence>
<evidence type="ECO:0000256" key="4">
    <source>
        <dbReference type="ARBA" id="ARBA00012513"/>
    </source>
</evidence>
<dbReference type="InterPro" id="IPR017441">
    <property type="entry name" value="Protein_kinase_ATP_BS"/>
</dbReference>
<evidence type="ECO:0000256" key="24">
    <source>
        <dbReference type="SAM" id="MobiDB-lite"/>
    </source>
</evidence>
<dbReference type="InterPro" id="IPR027417">
    <property type="entry name" value="P-loop_NTPase"/>
</dbReference>
<keyword evidence="13 21" id="KW-0518">Myosin</keyword>
<evidence type="ECO:0000256" key="10">
    <source>
        <dbReference type="ARBA" id="ARBA00022741"/>
    </source>
</evidence>
<dbReference type="EMBL" id="AAAB01008816">
    <property type="protein sequence ID" value="EAA05267.5"/>
    <property type="molecule type" value="Genomic_DNA"/>
</dbReference>
<feature type="region of interest" description="Disordered" evidence="24">
    <location>
        <begin position="1206"/>
        <end position="1240"/>
    </location>
</feature>
<proteinExistence type="inferred from homology"/>
<evidence type="ECO:0000256" key="11">
    <source>
        <dbReference type="ARBA" id="ARBA00022777"/>
    </source>
</evidence>
<dbReference type="InterPro" id="IPR052409">
    <property type="entry name" value="Myosin-III_kinase_activity"/>
</dbReference>
<feature type="domain" description="Protein kinase" evidence="25">
    <location>
        <begin position="22"/>
        <end position="289"/>
    </location>
</feature>
<reference evidence="27" key="5">
    <citation type="submission" date="2011-05" db="EMBL/GenBank/DDBJ databases">
        <authorList>
            <consortium name="VectorBase"/>
        </authorList>
    </citation>
    <scope>NUCLEOTIDE SEQUENCE</scope>
    <source>
        <strain evidence="27">PEST</strain>
    </source>
</reference>
<organism evidence="27">
    <name type="scientific">Anopheles gambiae</name>
    <name type="common">African malaria mosquito</name>
    <dbReference type="NCBI Taxonomy" id="7165"/>
    <lineage>
        <taxon>Eukaryota</taxon>
        <taxon>Metazoa</taxon>
        <taxon>Ecdysozoa</taxon>
        <taxon>Arthropoda</taxon>
        <taxon>Hexapoda</taxon>
        <taxon>Insecta</taxon>
        <taxon>Pterygota</taxon>
        <taxon>Neoptera</taxon>
        <taxon>Endopterygota</taxon>
        <taxon>Diptera</taxon>
        <taxon>Nematocera</taxon>
        <taxon>Culicoidea</taxon>
        <taxon>Culicidae</taxon>
        <taxon>Anophelinae</taxon>
        <taxon>Anopheles</taxon>
    </lineage>
</organism>
<reference evidence="27" key="2">
    <citation type="submission" date="2002-03" db="EMBL/GenBank/DDBJ databases">
        <authorList>
            <consortium name="The Anopheles Genome Sequencing Consortium"/>
        </authorList>
    </citation>
    <scope>NUCLEOTIDE SEQUENCE</scope>
    <source>
        <strain evidence="27">PEST</strain>
    </source>
</reference>
<keyword evidence="10 22" id="KW-0547">Nucleotide-binding</keyword>
<comment type="caution">
    <text evidence="27">The sequence shown here is derived from an EMBL/GenBank/DDBJ whole genome shotgun (WGS) entry which is preliminary data.</text>
</comment>
<dbReference type="STRING" id="7165.Q7PSN7"/>
<reference evidence="27" key="1">
    <citation type="journal article" date="2002" name="Science">
        <title>The genome sequence of the malaria mosquito Anopheles gambiae.</title>
        <authorList>
            <person name="Holt R.A."/>
            <person name="Subramanian G.M."/>
            <person name="Halpern A."/>
            <person name="Sutton G.G."/>
            <person name="Charlab R."/>
            <person name="Nusskern D.R."/>
            <person name="Wincker P."/>
            <person name="Clark A.G."/>
            <person name="Ribeiro J.M."/>
            <person name="Wides R."/>
            <person name="Salzberg S.L."/>
            <person name="Loftus B."/>
            <person name="Yandell M."/>
            <person name="Majoros W.H."/>
            <person name="Rusch D.B."/>
            <person name="Lai Z."/>
            <person name="Kraft C.L."/>
            <person name="Abril J.F."/>
            <person name="Anthouard V."/>
            <person name="Arensburger P."/>
            <person name="Atkinson P.W."/>
            <person name="Baden H."/>
            <person name="de Berardinis V."/>
            <person name="Baldwin D."/>
            <person name="Benes V."/>
            <person name="Biedler J."/>
            <person name="Blass C."/>
            <person name="Bolanos R."/>
            <person name="Boscus D."/>
            <person name="Barnstead M."/>
            <person name="Cai S."/>
            <person name="Center A."/>
            <person name="Chaturverdi K."/>
            <person name="Christophides G.K."/>
            <person name="Chrystal M.A."/>
            <person name="Clamp M."/>
            <person name="Cravchik A."/>
            <person name="Curwen V."/>
            <person name="Dana A."/>
            <person name="Delcher A."/>
            <person name="Dew I."/>
            <person name="Evans C.A."/>
            <person name="Flanigan M."/>
            <person name="Grundschober-Freimoser A."/>
            <person name="Friedli L."/>
            <person name="Gu Z."/>
            <person name="Guan P."/>
            <person name="Guigo R."/>
            <person name="Hillenmeyer M.E."/>
            <person name="Hladun S.L."/>
            <person name="Hogan J.R."/>
            <person name="Hong Y.S."/>
            <person name="Hoover J."/>
            <person name="Jaillon O."/>
            <person name="Ke Z."/>
            <person name="Kodira C."/>
            <person name="Kokoza E."/>
            <person name="Koutsos A."/>
            <person name="Letunic I."/>
            <person name="Levitsky A."/>
            <person name="Liang Y."/>
            <person name="Lin J.J."/>
            <person name="Lobo N.F."/>
            <person name="Lopez J.R."/>
            <person name="Malek J.A."/>
            <person name="McIntosh T.C."/>
            <person name="Meister S."/>
            <person name="Miller J."/>
            <person name="Mobarry C."/>
            <person name="Mongin E."/>
            <person name="Murphy S.D."/>
            <person name="O'Brochta D.A."/>
            <person name="Pfannkoch C."/>
            <person name="Qi R."/>
            <person name="Regier M.A."/>
            <person name="Remington K."/>
            <person name="Shao H."/>
            <person name="Sharakhova M.V."/>
            <person name="Sitter C.D."/>
            <person name="Shetty J."/>
            <person name="Smith T.J."/>
            <person name="Strong R."/>
            <person name="Sun J."/>
            <person name="Thomasova D."/>
            <person name="Ton L.Q."/>
            <person name="Topalis P."/>
            <person name="Tu Z."/>
            <person name="Unger M.F."/>
            <person name="Walenz B."/>
            <person name="Wang A."/>
            <person name="Wang J."/>
            <person name="Wang M."/>
            <person name="Wang X."/>
            <person name="Woodford K.J."/>
            <person name="Wortman J.R."/>
            <person name="Wu M."/>
            <person name="Yao A."/>
            <person name="Zdobnov E.M."/>
            <person name="Zhang H."/>
            <person name="Zhao Q."/>
            <person name="Zhao S."/>
            <person name="Zhu S.C."/>
            <person name="Zhimulev I."/>
            <person name="Coluzzi M."/>
            <person name="della Torre A."/>
            <person name="Roth C.W."/>
            <person name="Louis C."/>
            <person name="Kalush F."/>
            <person name="Mural R.J."/>
            <person name="Myers E.W."/>
            <person name="Adams M.D."/>
            <person name="Smith H.O."/>
            <person name="Broder S."/>
            <person name="Gardner M.J."/>
            <person name="Fraser C.M."/>
            <person name="Birney E."/>
            <person name="Bork P."/>
            <person name="Brey P.T."/>
            <person name="Venter J.C."/>
            <person name="Weissenbach J."/>
            <person name="Kafatos F.C."/>
            <person name="Collins F.H."/>
            <person name="Hoffman S.L."/>
        </authorList>
    </citation>
    <scope>NUCLEOTIDE SEQUENCE [LARGE SCALE GENOMIC DNA]</scope>
    <source>
        <strain evidence="27">PEST</strain>
    </source>
</reference>
<evidence type="ECO:0000256" key="22">
    <source>
        <dbReference type="PROSITE-ProRule" id="PRU10141"/>
    </source>
</evidence>
<dbReference type="PROSITE" id="PS00107">
    <property type="entry name" value="PROTEIN_KINASE_ATP"/>
    <property type="match status" value="1"/>
</dbReference>
<dbReference type="Gene3D" id="1.20.58.530">
    <property type="match status" value="1"/>
</dbReference>
<feature type="compositionally biased region" description="Basic and acidic residues" evidence="24">
    <location>
        <begin position="1322"/>
        <end position="1335"/>
    </location>
</feature>
<comment type="catalytic activity">
    <reaction evidence="20">
        <text>L-seryl-[protein] + ATP = O-phospho-L-seryl-[protein] + ADP + H(+)</text>
        <dbReference type="Rhea" id="RHEA:17989"/>
        <dbReference type="Rhea" id="RHEA-COMP:9863"/>
        <dbReference type="Rhea" id="RHEA-COMP:11604"/>
        <dbReference type="ChEBI" id="CHEBI:15378"/>
        <dbReference type="ChEBI" id="CHEBI:29999"/>
        <dbReference type="ChEBI" id="CHEBI:30616"/>
        <dbReference type="ChEBI" id="CHEBI:83421"/>
        <dbReference type="ChEBI" id="CHEBI:456216"/>
        <dbReference type="EC" id="2.7.11.1"/>
    </reaction>
</comment>
<dbReference type="GO" id="GO:0004674">
    <property type="term" value="F:protein serine/threonine kinase activity"/>
    <property type="evidence" value="ECO:0007669"/>
    <property type="project" value="UniProtKB-KW"/>
</dbReference>
<evidence type="ECO:0000259" key="26">
    <source>
        <dbReference type="PROSITE" id="PS51456"/>
    </source>
</evidence>
<feature type="compositionally biased region" description="Basic and acidic residues" evidence="24">
    <location>
        <begin position="1505"/>
        <end position="1516"/>
    </location>
</feature>
<reference evidence="27" key="4">
    <citation type="journal article" date="2007" name="Genome Biol.">
        <title>Update of the Anopheles gambiae PEST genome assembly.</title>
        <authorList>
            <person name="Sharakhova M.V."/>
            <person name="Hammond M.P."/>
            <person name="Lobo N.F."/>
            <person name="Krzywinski J."/>
            <person name="Unger M.F."/>
            <person name="Hillenmeyer M.E."/>
            <person name="Bruggner R.V."/>
            <person name="Birney E."/>
            <person name="Collins F.H."/>
        </authorList>
    </citation>
    <scope>NUCLEOTIDE SEQUENCE</scope>
    <source>
        <strain evidence="27">PEST</strain>
    </source>
</reference>
<dbReference type="GO" id="GO:0003774">
    <property type="term" value="F:cytoskeletal motor activity"/>
    <property type="evidence" value="ECO:0007669"/>
    <property type="project" value="InterPro"/>
</dbReference>
<keyword evidence="15 21" id="KW-0009">Actin-binding</keyword>
<dbReference type="PROSITE" id="PS51456">
    <property type="entry name" value="MYOSIN_MOTOR"/>
    <property type="match status" value="1"/>
</dbReference>
<dbReference type="eggNOG" id="KOG0587">
    <property type="taxonomic scope" value="Eukaryota"/>
</dbReference>
<dbReference type="PROSITE" id="PS50096">
    <property type="entry name" value="IQ"/>
    <property type="match status" value="2"/>
</dbReference>
<keyword evidence="17" id="KW-0966">Cell projection</keyword>
<dbReference type="HOGENOM" id="CLU_000192_10_2_1"/>
<feature type="compositionally biased region" description="Polar residues" evidence="24">
    <location>
        <begin position="1209"/>
        <end position="1225"/>
    </location>
</feature>
<sequence length="1593" mass="181341">MAYNGLSQHVDFSRLPNPSERFELLDLIGEGTYGEVYSAKDKHTGRKYAVKILESIADNIEEIEEEYLVLRDLSKHPNIPDFAGLFLKRGTTVEDDQLWFVLELCTGGSVTDLVQGLRSRGARLSNNQIAYILRETVQALVFLHENHCMHRDIKGHNILLTETGHVKLVDFGVSSHLAATMARRNTSVGTPYWMAPEVIACEQQLDQSYDSRCDVWSVGITAIELAEGDPPLCELHPMRALFQIPRNPPPKLSHPEQYSSMLSDFISECLVKDLEQRPFSKELVTHPFLKSVGPYVDQIRQELRAEIARQREDGRAPSQAIATTKYGKLKSDRKSKPQKMYMDDLAALDVLTEDAILTMARSGKVNGARIFVYLLEQSRVVKQAEGEGNFHVFYYMYDGLQAEGRLEEYYLHPSYRKTHRYLQETATLPKTNVDRWKQLLASFRVLGFKDDEVDMVNRVLAAILNLGDIEFGEMDSNDNTDSRARVIDVAPMHRVSKLLGVDSADLLEALSSNSVVTRGETITRHNNVSGKAPSFASGEFSGSFGDFRTDRSVVFWFVLICSSEQVDFELMNFEMNHIHQKIDVSRQEYMAEGIPVDLVEFADNRPVLDMLLSRPLGLLALLDEESRFPRSTDRSLIEKFHNNVKSKFYQRPKSDAVCFAIHHFAGRVVYQADGFLEKNRNFLPAEIIQLIRQSQYDMIRFLFQCPITKTGNLYSAIQDTGSRQNVPSFIKVDTKEKFNSRGLASQSRAQQTVATYFRYSLMDLLQKMHGFSHRFTFADFLESKEGVELWGLLKLLKPFCLLHRYCFLAYSFEERVVSNRESCRLLLVRLKMDGWALGKSKVFLKYYHVEYLSKLYEEHVRKIVLVQACVRRWLAKALYKREKQRVALSAVTLQKHVRGWLTRRRMRILKEKQERERLEQERLEKERLAKERLAKEKKNNEQNKAKQALAKAKLIHQLSSNQLEAKHNHHHEKRAMDMNNKENERAAIVIQSYYRGYTIRKMRMTPEIEAKTKYILGIAKNRVEAQRMMQKEGFAKEDAARIIQRYYRTQKSKHNSNRDAMAAAVGAASAAAAAGRKGPAPQPQPKPLTTKDQQMDLIAFSQNVHMLNQEVHKNLRVNKAGVPLDAIEKLPSDYRRPPGFVLVPGLLGTVPGGDCAKYSSLRSVDCDHEMTKEVIQRQRNMQQPPQRIDINRNDILGDRKMELSDRKLSSNWHQAFQGTDGTTPQDKFKGLARSPQNQNEPAHIRSIPAFSYLNPNNQQILRYSPNQHRDASGEPTTGHAPPHPSPVRQSPVEQPTREASTPPTRLGLLGLGGGGGAGKKAAKAELKAREKENKERKKREKKAKKEKEKAAANGLTASSTSSSGGRFAGVDDQSLHEYHQQYQQQQQQVPQKRLIEHHEYQNISEETKIDSKSPVMRMFGDTNFLVTEGLRVRQQELNCGQGVCELLNGVYRFSPHVTSFAQLDSKSASSLSDDRSTLDKDYQNFNVSKYLNIDVKGPLHHQRDRARDSGVHERDISSNSSSLSTGSSGMNSLNSFDSVEQAIIFQKDRNADSYLGPFNFRQLLRPTQGPTESLRKRKGINPPSPPPPQRGKS</sequence>
<comment type="catalytic activity">
    <reaction evidence="19">
        <text>L-threonyl-[protein] + ATP = O-phospho-L-threonyl-[protein] + ADP + H(+)</text>
        <dbReference type="Rhea" id="RHEA:46608"/>
        <dbReference type="Rhea" id="RHEA-COMP:11060"/>
        <dbReference type="Rhea" id="RHEA-COMP:11605"/>
        <dbReference type="ChEBI" id="CHEBI:15378"/>
        <dbReference type="ChEBI" id="CHEBI:30013"/>
        <dbReference type="ChEBI" id="CHEBI:30616"/>
        <dbReference type="ChEBI" id="CHEBI:61977"/>
        <dbReference type="ChEBI" id="CHEBI:456216"/>
        <dbReference type="EC" id="2.7.11.1"/>
    </reaction>
</comment>
<comment type="caution">
    <text evidence="21">Lacks conserved residue(s) required for the propagation of feature annotation.</text>
</comment>
<evidence type="ECO:0000256" key="2">
    <source>
        <dbReference type="ARBA" id="ARBA00004316"/>
    </source>
</evidence>
<evidence type="ECO:0000256" key="12">
    <source>
        <dbReference type="ARBA" id="ARBA00022840"/>
    </source>
</evidence>
<dbReference type="PROSITE" id="PS00108">
    <property type="entry name" value="PROTEIN_KINASE_ST"/>
    <property type="match status" value="1"/>
</dbReference>
<dbReference type="Pfam" id="PF00063">
    <property type="entry name" value="Myosin_head"/>
    <property type="match status" value="2"/>
</dbReference>
<comment type="similarity">
    <text evidence="3">In the C-terminal section; belongs to the TRAFAC class myosin-kinesin ATPase superfamily. Myosin family.</text>
</comment>
<dbReference type="InterPro" id="IPR036961">
    <property type="entry name" value="Kinesin_motor_dom_sf"/>
</dbReference>
<dbReference type="PhylomeDB" id="Q7PSN7"/>
<evidence type="ECO:0000256" key="18">
    <source>
        <dbReference type="ARBA" id="ARBA00023305"/>
    </source>
</evidence>
<dbReference type="SMART" id="SM00242">
    <property type="entry name" value="MYSc"/>
    <property type="match status" value="1"/>
</dbReference>
<feature type="region of interest" description="Disordered" evidence="24">
    <location>
        <begin position="1498"/>
        <end position="1530"/>
    </location>
</feature>
<feature type="region of interest" description="Disordered" evidence="24">
    <location>
        <begin position="309"/>
        <end position="335"/>
    </location>
</feature>
<dbReference type="GO" id="GO:0005737">
    <property type="term" value="C:cytoplasm"/>
    <property type="evidence" value="ECO:0007669"/>
    <property type="project" value="UniProtKB-ARBA"/>
</dbReference>
<dbReference type="FunFam" id="1.10.510.10:FF:000421">
    <property type="entry name" value="Serine/threonine-protein kinase PAK 6"/>
    <property type="match status" value="1"/>
</dbReference>
<dbReference type="GO" id="GO:0003779">
    <property type="term" value="F:actin binding"/>
    <property type="evidence" value="ECO:0007669"/>
    <property type="project" value="UniProtKB-KW"/>
</dbReference>
<keyword evidence="11" id="KW-0418">Kinase</keyword>
<dbReference type="VEuPathDB" id="VectorBase:AGAP006340"/>
<feature type="compositionally biased region" description="Low complexity" evidence="24">
    <location>
        <begin position="1351"/>
        <end position="1365"/>
    </location>
</feature>
<name>Q7PSN7_ANOGA</name>
<keyword evidence="7" id="KW-0716">Sensory transduction</keyword>
<dbReference type="GO" id="GO:0016459">
    <property type="term" value="C:myosin complex"/>
    <property type="evidence" value="ECO:0007669"/>
    <property type="project" value="UniProtKB-KW"/>
</dbReference>
<dbReference type="VEuPathDB" id="VectorBase:AGAMI1_001064"/>
<feature type="binding site" evidence="22">
    <location>
        <position position="51"/>
    </location>
    <ligand>
        <name>ATP</name>
        <dbReference type="ChEBI" id="CHEBI:30616"/>
    </ligand>
</feature>
<keyword evidence="16" id="KW-0206">Cytoskeleton</keyword>
<dbReference type="InterPro" id="IPR000048">
    <property type="entry name" value="IQ_motif_EF-hand-BS"/>
</dbReference>
<dbReference type="Pfam" id="PF00612">
    <property type="entry name" value="IQ"/>
    <property type="match status" value="2"/>
</dbReference>
<dbReference type="VEuPathDB" id="VectorBase:AGAMI1_006932"/>
<dbReference type="CDD" id="cd06608">
    <property type="entry name" value="STKc_myosinIII_N_like"/>
    <property type="match status" value="1"/>
</dbReference>
<feature type="domain" description="Myosin motor" evidence="26">
    <location>
        <begin position="1"/>
        <end position="769"/>
    </location>
</feature>
<keyword evidence="18" id="KW-0844">Vision</keyword>
<dbReference type="GO" id="GO:0007601">
    <property type="term" value="P:visual perception"/>
    <property type="evidence" value="ECO:0007669"/>
    <property type="project" value="UniProtKB-KW"/>
</dbReference>
<feature type="coiled-coil region" evidence="23">
    <location>
        <begin position="901"/>
        <end position="955"/>
    </location>
</feature>
<evidence type="ECO:0000256" key="21">
    <source>
        <dbReference type="PROSITE-ProRule" id="PRU00782"/>
    </source>
</evidence>
<accession>Q7PSN7</accession>
<dbReference type="EC" id="2.7.11.1" evidence="4"/>
<evidence type="ECO:0000313" key="27">
    <source>
        <dbReference type="EMBL" id="EAA05267.5"/>
    </source>
</evidence>
<dbReference type="PANTHER" id="PTHR46256">
    <property type="entry name" value="AGAP011099-PA"/>
    <property type="match status" value="1"/>
</dbReference>
<dbReference type="PaxDb" id="7165-AGAP011099-PA"/>
<dbReference type="Gene3D" id="1.10.510.10">
    <property type="entry name" value="Transferase(Phosphotransferase) domain 1"/>
    <property type="match status" value="1"/>
</dbReference>
<dbReference type="GO" id="GO:0005524">
    <property type="term" value="F:ATP binding"/>
    <property type="evidence" value="ECO:0007669"/>
    <property type="project" value="UniProtKB-UniRule"/>
</dbReference>
<dbReference type="GO" id="GO:0042995">
    <property type="term" value="C:cell projection"/>
    <property type="evidence" value="ECO:0007669"/>
    <property type="project" value="UniProtKB-SubCell"/>
</dbReference>
<evidence type="ECO:0000256" key="9">
    <source>
        <dbReference type="ARBA" id="ARBA00022737"/>
    </source>
</evidence>
<feature type="compositionally biased region" description="Gly residues" evidence="24">
    <location>
        <begin position="1309"/>
        <end position="1318"/>
    </location>
</feature>
<evidence type="ECO:0000256" key="19">
    <source>
        <dbReference type="ARBA" id="ARBA00047899"/>
    </source>
</evidence>
<comment type="subcellular location">
    <subcellularLocation>
        <location evidence="2">Cell projection</location>
    </subcellularLocation>
    <subcellularLocation>
        <location evidence="1">Cytoplasm</location>
        <location evidence="1">Cytoskeleton</location>
    </subcellularLocation>
</comment>
<feature type="compositionally biased region" description="Low complexity" evidence="24">
    <location>
        <begin position="1517"/>
        <end position="1530"/>
    </location>
</feature>
<dbReference type="InterPro" id="IPR000719">
    <property type="entry name" value="Prot_kinase_dom"/>
</dbReference>
<reference evidence="27" key="3">
    <citation type="journal article" date="2004" name="Trends Parasitol.">
        <title>The Anopheles gambiae genome: an update.</title>
        <authorList>
            <person name="Mongin E."/>
            <person name="Louis C."/>
            <person name="Holt R.A."/>
            <person name="Birney E."/>
            <person name="Collins F.H."/>
        </authorList>
    </citation>
    <scope>NUCLEOTIDE SEQUENCE</scope>
    <source>
        <strain evidence="27">PEST</strain>
    </source>
</reference>